<feature type="region of interest" description="Disordered" evidence="7">
    <location>
        <begin position="1"/>
        <end position="26"/>
    </location>
</feature>
<dbReference type="InterPro" id="IPR006458">
    <property type="entry name" value="Ovate_C"/>
</dbReference>
<feature type="region of interest" description="Disordered" evidence="7">
    <location>
        <begin position="66"/>
        <end position="85"/>
    </location>
</feature>
<evidence type="ECO:0000313" key="9">
    <source>
        <dbReference type="Proteomes" id="UP000827889"/>
    </source>
</evidence>
<keyword evidence="3 6" id="KW-0805">Transcription regulation</keyword>
<comment type="subcellular location">
    <subcellularLocation>
        <location evidence="1 6">Nucleus</location>
    </subcellularLocation>
</comment>
<evidence type="ECO:0000259" key="8">
    <source>
        <dbReference type="PROSITE" id="PS51754"/>
    </source>
</evidence>
<reference evidence="10" key="1">
    <citation type="submission" date="2025-08" db="UniProtKB">
        <authorList>
            <consortium name="RefSeq"/>
        </authorList>
    </citation>
    <scope>IDENTIFICATION</scope>
    <source>
        <tissue evidence="10">Leaf</tissue>
    </source>
</reference>
<dbReference type="InterPro" id="IPR038933">
    <property type="entry name" value="Ovate"/>
</dbReference>
<keyword evidence="5 6" id="KW-0539">Nucleus</keyword>
<evidence type="ECO:0000256" key="6">
    <source>
        <dbReference type="RuleBase" id="RU367028"/>
    </source>
</evidence>
<evidence type="ECO:0000256" key="2">
    <source>
        <dbReference type="ARBA" id="ARBA00022491"/>
    </source>
</evidence>
<name>A0A8B8QVM4_9MYRT</name>
<keyword evidence="9" id="KW-1185">Reference proteome</keyword>
<evidence type="ECO:0000256" key="4">
    <source>
        <dbReference type="ARBA" id="ARBA00023163"/>
    </source>
</evidence>
<feature type="region of interest" description="Disordered" evidence="7">
    <location>
        <begin position="219"/>
        <end position="245"/>
    </location>
</feature>
<dbReference type="OrthoDB" id="689823at2759"/>
<evidence type="ECO:0000256" key="1">
    <source>
        <dbReference type="ARBA" id="ARBA00004123"/>
    </source>
</evidence>
<dbReference type="KEGG" id="rarg:115755735"/>
<keyword evidence="4 6" id="KW-0804">Transcription</keyword>
<organism evidence="9 10">
    <name type="scientific">Rhodamnia argentea</name>
    <dbReference type="NCBI Taxonomy" id="178133"/>
    <lineage>
        <taxon>Eukaryota</taxon>
        <taxon>Viridiplantae</taxon>
        <taxon>Streptophyta</taxon>
        <taxon>Embryophyta</taxon>
        <taxon>Tracheophyta</taxon>
        <taxon>Spermatophyta</taxon>
        <taxon>Magnoliopsida</taxon>
        <taxon>eudicotyledons</taxon>
        <taxon>Gunneridae</taxon>
        <taxon>Pentapetalae</taxon>
        <taxon>rosids</taxon>
        <taxon>malvids</taxon>
        <taxon>Myrtales</taxon>
        <taxon>Myrtaceae</taxon>
        <taxon>Myrtoideae</taxon>
        <taxon>Myrteae</taxon>
        <taxon>Australasian group</taxon>
        <taxon>Rhodamnia</taxon>
    </lineage>
</organism>
<evidence type="ECO:0000256" key="5">
    <source>
        <dbReference type="ARBA" id="ARBA00023242"/>
    </source>
</evidence>
<evidence type="ECO:0000313" key="10">
    <source>
        <dbReference type="RefSeq" id="XP_030551110.1"/>
    </source>
</evidence>
<dbReference type="PANTHER" id="PTHR33057">
    <property type="entry name" value="TRANSCRIPTION REPRESSOR OFP7-RELATED"/>
    <property type="match status" value="1"/>
</dbReference>
<keyword evidence="2 6" id="KW-0678">Repressor</keyword>
<accession>A0A8B8QVM4</accession>
<dbReference type="GO" id="GO:0005634">
    <property type="term" value="C:nucleus"/>
    <property type="evidence" value="ECO:0007669"/>
    <property type="project" value="UniProtKB-SubCell"/>
</dbReference>
<evidence type="ECO:0000256" key="7">
    <source>
        <dbReference type="SAM" id="MobiDB-lite"/>
    </source>
</evidence>
<dbReference type="RefSeq" id="XP_030551110.1">
    <property type="nucleotide sequence ID" value="XM_030695250.2"/>
</dbReference>
<protein>
    <recommendedName>
        <fullName evidence="6">Transcription repressor</fullName>
    </recommendedName>
    <alternativeName>
        <fullName evidence="6">Ovate family protein</fullName>
    </alternativeName>
</protein>
<dbReference type="PANTHER" id="PTHR33057:SF26">
    <property type="entry name" value="TRANSCRIPTION REPRESSOR OFP13"/>
    <property type="match status" value="1"/>
</dbReference>
<sequence length="245" mass="27111">MGKAKKMNLTSLLFKKDKETPRSNQPWPLQWPSCKYPKTLSFRAAGHHDQIFKTVNSVFLDSETPESLFTTTSEEPEESASLSTESDVAVDAAEVSVEVLVRGARSERLFFEPDDTSSILEEAKTVSFPFKESVVLAMDSENPYVDFRRSMEEMVESHGLKDWECLEALLGWYLRVNGKKNHGFIVEAFVDLLMSLTSDESNASDSVTCYSSAASCFSASSPSCSLKGGNEISEEDGGDDVLGKR</sequence>
<feature type="domain" description="OVATE" evidence="8">
    <location>
        <begin position="136"/>
        <end position="195"/>
    </location>
</feature>
<dbReference type="GeneID" id="115755735"/>
<dbReference type="PROSITE" id="PS51754">
    <property type="entry name" value="OVATE"/>
    <property type="match status" value="1"/>
</dbReference>
<dbReference type="NCBIfam" id="TIGR01568">
    <property type="entry name" value="A_thal_3678"/>
    <property type="match status" value="1"/>
</dbReference>
<comment type="function">
    <text evidence="6">Transcriptional repressor that regulates multiple aspects of plant growth and development.</text>
</comment>
<dbReference type="AlphaFoldDB" id="A0A8B8QVM4"/>
<gene>
    <name evidence="10" type="primary">LOC115755735</name>
</gene>
<proteinExistence type="predicted"/>
<dbReference type="Pfam" id="PF04844">
    <property type="entry name" value="Ovate"/>
    <property type="match status" value="1"/>
</dbReference>
<evidence type="ECO:0000256" key="3">
    <source>
        <dbReference type="ARBA" id="ARBA00023015"/>
    </source>
</evidence>
<dbReference type="Proteomes" id="UP000827889">
    <property type="component" value="Chromosome 8"/>
</dbReference>
<dbReference type="GO" id="GO:0045892">
    <property type="term" value="P:negative regulation of DNA-templated transcription"/>
    <property type="evidence" value="ECO:0007669"/>
    <property type="project" value="UniProtKB-UniRule"/>
</dbReference>